<proteinExistence type="predicted"/>
<evidence type="ECO:0000313" key="1">
    <source>
        <dbReference type="EMBL" id="LAB45162.1"/>
    </source>
</evidence>
<reference evidence="1" key="2">
    <citation type="submission" date="2017-11" db="EMBL/GenBank/DDBJ databases">
        <title>Coralsnake Venomics: Analyses of Venom Gland Transcriptomes and Proteomes of Six Brazilian Taxa.</title>
        <authorList>
            <person name="Aird S.D."/>
            <person name="Jorge da Silva N."/>
            <person name="Qiu L."/>
            <person name="Villar-Briones A."/>
            <person name="Aparecida-Saddi V."/>
            <person name="Campos-Telles M.P."/>
            <person name="Grau M."/>
            <person name="Mikheyev A.S."/>
        </authorList>
    </citation>
    <scope>NUCLEOTIDE SEQUENCE</scope>
    <source>
        <tissue evidence="1">Venom_gland</tissue>
    </source>
</reference>
<dbReference type="EMBL" id="IACM01175173">
    <property type="protein sequence ID" value="LAB45162.1"/>
    <property type="molecule type" value="Transcribed_RNA"/>
</dbReference>
<protein>
    <submittedName>
        <fullName evidence="1">Uncharacterized protein</fullName>
    </submittedName>
</protein>
<name>A0A2D4NHI3_9SAUR</name>
<accession>A0A2D4NHI3</accession>
<organism evidence="1">
    <name type="scientific">Micrurus spixii</name>
    <name type="common">Amazon coral snake</name>
    <dbReference type="NCBI Taxonomy" id="129469"/>
    <lineage>
        <taxon>Eukaryota</taxon>
        <taxon>Metazoa</taxon>
        <taxon>Chordata</taxon>
        <taxon>Craniata</taxon>
        <taxon>Vertebrata</taxon>
        <taxon>Euteleostomi</taxon>
        <taxon>Lepidosauria</taxon>
        <taxon>Squamata</taxon>
        <taxon>Bifurcata</taxon>
        <taxon>Unidentata</taxon>
        <taxon>Episquamata</taxon>
        <taxon>Toxicofera</taxon>
        <taxon>Serpentes</taxon>
        <taxon>Colubroidea</taxon>
        <taxon>Elapidae</taxon>
        <taxon>Elapinae</taxon>
        <taxon>Micrurus</taxon>
    </lineage>
</organism>
<reference evidence="1" key="1">
    <citation type="submission" date="2017-07" db="EMBL/GenBank/DDBJ databases">
        <authorList>
            <person name="Mikheyev A."/>
            <person name="Grau M."/>
        </authorList>
    </citation>
    <scope>NUCLEOTIDE SEQUENCE</scope>
    <source>
        <tissue evidence="1">Venom_gland</tissue>
    </source>
</reference>
<dbReference type="AlphaFoldDB" id="A0A2D4NHI3"/>
<sequence>MEMTLVCHTFLSLWTHANYRQFCLLAFRNKDSQPSICNHSWVLHYLSLNYSTSLQELVPLQISTPLSSSMGPSETHISLACCFLVSNVYIGICPNSRSDSSNIHIQVNLRNYSIYHMQA</sequence>